<sequence>MSYCNQSLTFSACSSIAISCYPDILAPDTVFHSYVNEGIRLIA</sequence>
<name>A0A0E9VGR7_ANGAN</name>
<reference evidence="1" key="1">
    <citation type="submission" date="2014-11" db="EMBL/GenBank/DDBJ databases">
        <authorList>
            <person name="Amaro Gonzalez C."/>
        </authorList>
    </citation>
    <scope>NUCLEOTIDE SEQUENCE</scope>
</reference>
<evidence type="ECO:0000313" key="1">
    <source>
        <dbReference type="EMBL" id="JAH77314.1"/>
    </source>
</evidence>
<accession>A0A0E9VGR7</accession>
<protein>
    <submittedName>
        <fullName evidence="1">Uncharacterized protein</fullName>
    </submittedName>
</protein>
<organism evidence="1">
    <name type="scientific">Anguilla anguilla</name>
    <name type="common">European freshwater eel</name>
    <name type="synonym">Muraena anguilla</name>
    <dbReference type="NCBI Taxonomy" id="7936"/>
    <lineage>
        <taxon>Eukaryota</taxon>
        <taxon>Metazoa</taxon>
        <taxon>Chordata</taxon>
        <taxon>Craniata</taxon>
        <taxon>Vertebrata</taxon>
        <taxon>Euteleostomi</taxon>
        <taxon>Actinopterygii</taxon>
        <taxon>Neopterygii</taxon>
        <taxon>Teleostei</taxon>
        <taxon>Anguilliformes</taxon>
        <taxon>Anguillidae</taxon>
        <taxon>Anguilla</taxon>
    </lineage>
</organism>
<dbReference type="AlphaFoldDB" id="A0A0E9VGR7"/>
<proteinExistence type="predicted"/>
<reference evidence="1" key="2">
    <citation type="journal article" date="2015" name="Fish Shellfish Immunol.">
        <title>Early steps in the European eel (Anguilla anguilla)-Vibrio vulnificus interaction in the gills: Role of the RtxA13 toxin.</title>
        <authorList>
            <person name="Callol A."/>
            <person name="Pajuelo D."/>
            <person name="Ebbesson L."/>
            <person name="Teles M."/>
            <person name="MacKenzie S."/>
            <person name="Amaro C."/>
        </authorList>
    </citation>
    <scope>NUCLEOTIDE SEQUENCE</scope>
</reference>
<dbReference type="EMBL" id="GBXM01031263">
    <property type="protein sequence ID" value="JAH77314.1"/>
    <property type="molecule type" value="Transcribed_RNA"/>
</dbReference>